<name>A0ABQ5LYZ1_9RHOB</name>
<dbReference type="RefSeq" id="WP_281844085.1">
    <property type="nucleotide sequence ID" value="NZ_BROH01000021.1"/>
</dbReference>
<dbReference type="Proteomes" id="UP001144205">
    <property type="component" value="Unassembled WGS sequence"/>
</dbReference>
<gene>
    <name evidence="2" type="ORF">STA1M1_40660</name>
</gene>
<dbReference type="EMBL" id="BROH01000021">
    <property type="protein sequence ID" value="GKY90197.1"/>
    <property type="molecule type" value="Genomic_DNA"/>
</dbReference>
<protein>
    <recommendedName>
        <fullName evidence="1">VOC domain-containing protein</fullName>
    </recommendedName>
</protein>
<sequence>MFSHVTLGISDLDRALAFYRPLTAALELEEKFNTPDIGRFWAGYVTPGTDRPIFIVTQPWNEEAPAPGNGPMVAFAVGTRAQVDEIHALALALGGSNEGAPGLRLHYHADYYGAYFRDPDGNKLCVVCHAPATGEAAK</sequence>
<dbReference type="InterPro" id="IPR004360">
    <property type="entry name" value="Glyas_Fos-R_dOase_dom"/>
</dbReference>
<evidence type="ECO:0000313" key="3">
    <source>
        <dbReference type="Proteomes" id="UP001144205"/>
    </source>
</evidence>
<dbReference type="CDD" id="cd07262">
    <property type="entry name" value="VOC_like"/>
    <property type="match status" value="1"/>
</dbReference>
<reference evidence="2" key="1">
    <citation type="journal article" date="2023" name="Int. J. Syst. Evol. Microbiol.">
        <title>Sinisalibacter aestuarii sp. nov., isolated from estuarine sediment of the Arakawa River.</title>
        <authorList>
            <person name="Arafat S.T."/>
            <person name="Hirano S."/>
            <person name="Sato A."/>
            <person name="Takeuchi K."/>
            <person name="Yasuda T."/>
            <person name="Terahara T."/>
            <person name="Hamada M."/>
            <person name="Kobayashi T."/>
        </authorList>
    </citation>
    <scope>NUCLEOTIDE SEQUENCE</scope>
    <source>
        <strain evidence="2">B-399</strain>
    </source>
</reference>
<comment type="caution">
    <text evidence="2">The sequence shown here is derived from an EMBL/GenBank/DDBJ whole genome shotgun (WGS) entry which is preliminary data.</text>
</comment>
<dbReference type="Gene3D" id="3.10.180.10">
    <property type="entry name" value="2,3-Dihydroxybiphenyl 1,2-Dioxygenase, domain 1"/>
    <property type="match status" value="1"/>
</dbReference>
<dbReference type="PANTHER" id="PTHR35006:SF1">
    <property type="entry name" value="BLL2941 PROTEIN"/>
    <property type="match status" value="1"/>
</dbReference>
<dbReference type="PANTHER" id="PTHR35006">
    <property type="entry name" value="GLYOXALASE FAMILY PROTEIN (AFU_ORTHOLOGUE AFUA_5G14830)"/>
    <property type="match status" value="1"/>
</dbReference>
<evidence type="ECO:0000313" key="2">
    <source>
        <dbReference type="EMBL" id="GKY90197.1"/>
    </source>
</evidence>
<dbReference type="PROSITE" id="PS51819">
    <property type="entry name" value="VOC"/>
    <property type="match status" value="1"/>
</dbReference>
<keyword evidence="3" id="KW-1185">Reference proteome</keyword>
<dbReference type="InterPro" id="IPR029068">
    <property type="entry name" value="Glyas_Bleomycin-R_OHBP_Dase"/>
</dbReference>
<accession>A0ABQ5LYZ1</accession>
<feature type="domain" description="VOC" evidence="1">
    <location>
        <begin position="1"/>
        <end position="129"/>
    </location>
</feature>
<dbReference type="Pfam" id="PF00903">
    <property type="entry name" value="Glyoxalase"/>
    <property type="match status" value="1"/>
</dbReference>
<evidence type="ECO:0000259" key="1">
    <source>
        <dbReference type="PROSITE" id="PS51819"/>
    </source>
</evidence>
<dbReference type="InterPro" id="IPR037523">
    <property type="entry name" value="VOC_core"/>
</dbReference>
<dbReference type="SUPFAM" id="SSF54593">
    <property type="entry name" value="Glyoxalase/Bleomycin resistance protein/Dihydroxybiphenyl dioxygenase"/>
    <property type="match status" value="1"/>
</dbReference>
<organism evidence="2 3">
    <name type="scientific">Sinisalibacter aestuarii</name>
    <dbReference type="NCBI Taxonomy" id="2949426"/>
    <lineage>
        <taxon>Bacteria</taxon>
        <taxon>Pseudomonadati</taxon>
        <taxon>Pseudomonadota</taxon>
        <taxon>Alphaproteobacteria</taxon>
        <taxon>Rhodobacterales</taxon>
        <taxon>Roseobacteraceae</taxon>
        <taxon>Sinisalibacter</taxon>
    </lineage>
</organism>
<proteinExistence type="predicted"/>